<dbReference type="HOGENOM" id="CLU_932062_0_0_1"/>
<keyword evidence="3" id="KW-1185">Reference proteome</keyword>
<dbReference type="RefSeq" id="XP_005826528.1">
    <property type="nucleotide sequence ID" value="XM_005826471.1"/>
</dbReference>
<dbReference type="Proteomes" id="UP000011087">
    <property type="component" value="Unassembled WGS sequence"/>
</dbReference>
<dbReference type="GeneID" id="17296325"/>
<accession>L1ITI8</accession>
<dbReference type="KEGG" id="gtt:GUITHDRAFT_114277"/>
<gene>
    <name evidence="1" type="ORF">GUITHDRAFT_114277</name>
</gene>
<reference evidence="1 3" key="1">
    <citation type="journal article" date="2012" name="Nature">
        <title>Algal genomes reveal evolutionary mosaicism and the fate of nucleomorphs.</title>
        <authorList>
            <consortium name="DOE Joint Genome Institute"/>
            <person name="Curtis B.A."/>
            <person name="Tanifuji G."/>
            <person name="Burki F."/>
            <person name="Gruber A."/>
            <person name="Irimia M."/>
            <person name="Maruyama S."/>
            <person name="Arias M.C."/>
            <person name="Ball S.G."/>
            <person name="Gile G.H."/>
            <person name="Hirakawa Y."/>
            <person name="Hopkins J.F."/>
            <person name="Kuo A."/>
            <person name="Rensing S.A."/>
            <person name="Schmutz J."/>
            <person name="Symeonidi A."/>
            <person name="Elias M."/>
            <person name="Eveleigh R.J."/>
            <person name="Herman E.K."/>
            <person name="Klute M.J."/>
            <person name="Nakayama T."/>
            <person name="Obornik M."/>
            <person name="Reyes-Prieto A."/>
            <person name="Armbrust E.V."/>
            <person name="Aves S.J."/>
            <person name="Beiko R.G."/>
            <person name="Coutinho P."/>
            <person name="Dacks J.B."/>
            <person name="Durnford D.G."/>
            <person name="Fast N.M."/>
            <person name="Green B.R."/>
            <person name="Grisdale C.J."/>
            <person name="Hempel F."/>
            <person name="Henrissat B."/>
            <person name="Hoppner M.P."/>
            <person name="Ishida K."/>
            <person name="Kim E."/>
            <person name="Koreny L."/>
            <person name="Kroth P.G."/>
            <person name="Liu Y."/>
            <person name="Malik S.B."/>
            <person name="Maier U.G."/>
            <person name="McRose D."/>
            <person name="Mock T."/>
            <person name="Neilson J.A."/>
            <person name="Onodera N.T."/>
            <person name="Poole A.M."/>
            <person name="Pritham E.J."/>
            <person name="Richards T.A."/>
            <person name="Rocap G."/>
            <person name="Roy S.W."/>
            <person name="Sarai C."/>
            <person name="Schaack S."/>
            <person name="Shirato S."/>
            <person name="Slamovits C.H."/>
            <person name="Spencer D.F."/>
            <person name="Suzuki S."/>
            <person name="Worden A.Z."/>
            <person name="Zauner S."/>
            <person name="Barry K."/>
            <person name="Bell C."/>
            <person name="Bharti A.K."/>
            <person name="Crow J.A."/>
            <person name="Grimwood J."/>
            <person name="Kramer R."/>
            <person name="Lindquist E."/>
            <person name="Lucas S."/>
            <person name="Salamov A."/>
            <person name="McFadden G.I."/>
            <person name="Lane C.E."/>
            <person name="Keeling P.J."/>
            <person name="Gray M.W."/>
            <person name="Grigoriev I.V."/>
            <person name="Archibald J.M."/>
        </authorList>
    </citation>
    <scope>NUCLEOTIDE SEQUENCE</scope>
    <source>
        <strain evidence="1 3">CCMP2712</strain>
    </source>
</reference>
<dbReference type="EMBL" id="JH993038">
    <property type="protein sequence ID" value="EKX39548.1"/>
    <property type="molecule type" value="Genomic_DNA"/>
</dbReference>
<protein>
    <submittedName>
        <fullName evidence="1 2">Uncharacterized protein</fullName>
    </submittedName>
</protein>
<dbReference type="AlphaFoldDB" id="L1ITI8"/>
<dbReference type="PaxDb" id="55529-EKX39548"/>
<sequence>MLMSTMSLSDVLVYLSQQKDQLASSLDSSVMVQGTCLICNLDGPGGGGGGAAAAGAAAAAATREGEGEDDTWRFSAVISLDEEDGEGDLEIVDEEELRSHVPRCWVLCWRQEGTEGRDGALPDPAGVWRKRGQDRVLRLLEGLVREATRVWIWGRCTCPKVQLLAWEVDALLRRVRSYPLTRLDGRLQQLLQLEAPWSQLLDDLATRHRSWSHVSSCRKWLLLLPAHEESPGTAVILTIRTFGDRSELQALICTCEEEEEEEGRQGGGKGEMGGMEEAMRGWMRGIVTDICYWLWGLSL</sequence>
<name>L1ITI8_GUITC</name>
<organism evidence="1">
    <name type="scientific">Guillardia theta (strain CCMP2712)</name>
    <name type="common">Cryptophyte</name>
    <dbReference type="NCBI Taxonomy" id="905079"/>
    <lineage>
        <taxon>Eukaryota</taxon>
        <taxon>Cryptophyceae</taxon>
        <taxon>Pyrenomonadales</taxon>
        <taxon>Geminigeraceae</taxon>
        <taxon>Guillardia</taxon>
    </lineage>
</organism>
<evidence type="ECO:0000313" key="2">
    <source>
        <dbReference type="EnsemblProtists" id="EKX39548"/>
    </source>
</evidence>
<evidence type="ECO:0000313" key="3">
    <source>
        <dbReference type="Proteomes" id="UP000011087"/>
    </source>
</evidence>
<proteinExistence type="predicted"/>
<reference evidence="2" key="3">
    <citation type="submission" date="2015-06" db="UniProtKB">
        <authorList>
            <consortium name="EnsemblProtists"/>
        </authorList>
    </citation>
    <scope>IDENTIFICATION</scope>
</reference>
<evidence type="ECO:0000313" key="1">
    <source>
        <dbReference type="EMBL" id="EKX39548.1"/>
    </source>
</evidence>
<reference evidence="3" key="2">
    <citation type="submission" date="2012-11" db="EMBL/GenBank/DDBJ databases">
        <authorList>
            <person name="Kuo A."/>
            <person name="Curtis B.A."/>
            <person name="Tanifuji G."/>
            <person name="Burki F."/>
            <person name="Gruber A."/>
            <person name="Irimia M."/>
            <person name="Maruyama S."/>
            <person name="Arias M.C."/>
            <person name="Ball S.G."/>
            <person name="Gile G.H."/>
            <person name="Hirakawa Y."/>
            <person name="Hopkins J.F."/>
            <person name="Rensing S.A."/>
            <person name="Schmutz J."/>
            <person name="Symeonidi A."/>
            <person name="Elias M."/>
            <person name="Eveleigh R.J."/>
            <person name="Herman E.K."/>
            <person name="Klute M.J."/>
            <person name="Nakayama T."/>
            <person name="Obornik M."/>
            <person name="Reyes-Prieto A."/>
            <person name="Armbrust E.V."/>
            <person name="Aves S.J."/>
            <person name="Beiko R.G."/>
            <person name="Coutinho P."/>
            <person name="Dacks J.B."/>
            <person name="Durnford D.G."/>
            <person name="Fast N.M."/>
            <person name="Green B.R."/>
            <person name="Grisdale C."/>
            <person name="Hempe F."/>
            <person name="Henrissat B."/>
            <person name="Hoppner M.P."/>
            <person name="Ishida K.-I."/>
            <person name="Kim E."/>
            <person name="Koreny L."/>
            <person name="Kroth P.G."/>
            <person name="Liu Y."/>
            <person name="Malik S.-B."/>
            <person name="Maier U.G."/>
            <person name="McRose D."/>
            <person name="Mock T."/>
            <person name="Neilson J.A."/>
            <person name="Onodera N.T."/>
            <person name="Poole A.M."/>
            <person name="Pritham E.J."/>
            <person name="Richards T.A."/>
            <person name="Rocap G."/>
            <person name="Roy S.W."/>
            <person name="Sarai C."/>
            <person name="Schaack S."/>
            <person name="Shirato S."/>
            <person name="Slamovits C.H."/>
            <person name="Spencer D.F."/>
            <person name="Suzuki S."/>
            <person name="Worden A.Z."/>
            <person name="Zauner S."/>
            <person name="Barry K."/>
            <person name="Bell C."/>
            <person name="Bharti A.K."/>
            <person name="Crow J.A."/>
            <person name="Grimwood J."/>
            <person name="Kramer R."/>
            <person name="Lindquist E."/>
            <person name="Lucas S."/>
            <person name="Salamov A."/>
            <person name="McFadden G.I."/>
            <person name="Lane C.E."/>
            <person name="Keeling P.J."/>
            <person name="Gray M.W."/>
            <person name="Grigoriev I.V."/>
            <person name="Archibald J.M."/>
        </authorList>
    </citation>
    <scope>NUCLEOTIDE SEQUENCE</scope>
    <source>
        <strain evidence="3">CCMP2712</strain>
    </source>
</reference>
<dbReference type="EnsemblProtists" id="EKX39548">
    <property type="protein sequence ID" value="EKX39548"/>
    <property type="gene ID" value="GUITHDRAFT_114277"/>
</dbReference>